<proteinExistence type="predicted"/>
<feature type="transmembrane region" description="Helical" evidence="5">
    <location>
        <begin position="293"/>
        <end position="315"/>
    </location>
</feature>
<feature type="transmembrane region" description="Helical" evidence="5">
    <location>
        <begin position="321"/>
        <end position="341"/>
    </location>
</feature>
<feature type="domain" description="Major facilitator superfamily (MFS) profile" evidence="6">
    <location>
        <begin position="1"/>
        <end position="346"/>
    </location>
</feature>
<evidence type="ECO:0000256" key="4">
    <source>
        <dbReference type="ARBA" id="ARBA00023136"/>
    </source>
</evidence>
<evidence type="ECO:0000313" key="8">
    <source>
        <dbReference type="RefSeq" id="XP_006811513.1"/>
    </source>
</evidence>
<dbReference type="Pfam" id="PF00083">
    <property type="entry name" value="Sugar_tr"/>
    <property type="match status" value="1"/>
</dbReference>
<feature type="transmembrane region" description="Helical" evidence="5">
    <location>
        <begin position="203"/>
        <end position="224"/>
    </location>
</feature>
<keyword evidence="3 5" id="KW-1133">Transmembrane helix</keyword>
<protein>
    <submittedName>
        <fullName evidence="8">Organic cation transporter protein-like</fullName>
    </submittedName>
</protein>
<accession>A0ABM0LUS2</accession>
<feature type="transmembrane region" description="Helical" evidence="5">
    <location>
        <begin position="258"/>
        <end position="281"/>
    </location>
</feature>
<dbReference type="Gene3D" id="1.20.1250.20">
    <property type="entry name" value="MFS general substrate transporter like domains"/>
    <property type="match status" value="1"/>
</dbReference>
<name>A0ABM0LUS2_SACKO</name>
<keyword evidence="7" id="KW-1185">Reference proteome</keyword>
<dbReference type="GeneID" id="102805293"/>
<dbReference type="InterPro" id="IPR036259">
    <property type="entry name" value="MFS_trans_sf"/>
</dbReference>
<evidence type="ECO:0000256" key="3">
    <source>
        <dbReference type="ARBA" id="ARBA00022989"/>
    </source>
</evidence>
<dbReference type="RefSeq" id="XP_006811513.1">
    <property type="nucleotide sequence ID" value="XM_006811450.1"/>
</dbReference>
<evidence type="ECO:0000313" key="7">
    <source>
        <dbReference type="Proteomes" id="UP000694865"/>
    </source>
</evidence>
<sequence>MANTFLSASSDHYCRVHDNQTYQENSRLKNCTIPYEVDEGEVEWSKCDRYNVTDQDCYDDETEFDLVCEKDWMKQLSKAIYPLGSLFGTAVIGQLSDKLVPESVRWLMQQGRYQDAEKILQNAAKMNKVTLPENVLEEEKQAQETRREEQEKGQKIKKYTVLDLMKTKNLRRNTIIIAINIFCNLMVYLGLSANTNVYSSNAYASFFVSGAVEVPAYLLSWFLLDRIGRRWLTCIFMLAAGLALILIVPVSNQSLNELVTILALFGKFCISGSFGVIYIFAAEIFPTPARAAGLGFTGSFGTLGGIAAPFVMLLANYVWGPLPFLIFGVSSVIAGLLVLLLPETTGVPLPETLEEGEMFGKKSYPPSRDIGLQVDLPELDLACRI</sequence>
<feature type="transmembrane region" description="Helical" evidence="5">
    <location>
        <begin position="174"/>
        <end position="191"/>
    </location>
</feature>
<organism evidence="7 8">
    <name type="scientific">Saccoglossus kowalevskii</name>
    <name type="common">Acorn worm</name>
    <dbReference type="NCBI Taxonomy" id="10224"/>
    <lineage>
        <taxon>Eukaryota</taxon>
        <taxon>Metazoa</taxon>
        <taxon>Hemichordata</taxon>
        <taxon>Enteropneusta</taxon>
        <taxon>Harrimaniidae</taxon>
        <taxon>Saccoglossus</taxon>
    </lineage>
</organism>
<dbReference type="InterPro" id="IPR005828">
    <property type="entry name" value="MFS_sugar_transport-like"/>
</dbReference>
<evidence type="ECO:0000256" key="2">
    <source>
        <dbReference type="ARBA" id="ARBA00022692"/>
    </source>
</evidence>
<dbReference type="InterPro" id="IPR020846">
    <property type="entry name" value="MFS_dom"/>
</dbReference>
<feature type="transmembrane region" description="Helical" evidence="5">
    <location>
        <begin position="231"/>
        <end position="252"/>
    </location>
</feature>
<dbReference type="PANTHER" id="PTHR24064">
    <property type="entry name" value="SOLUTE CARRIER FAMILY 22 MEMBER"/>
    <property type="match status" value="1"/>
</dbReference>
<gene>
    <name evidence="8" type="primary">LOC102805293</name>
</gene>
<dbReference type="Proteomes" id="UP000694865">
    <property type="component" value="Unplaced"/>
</dbReference>
<reference evidence="8" key="1">
    <citation type="submission" date="2025-08" db="UniProtKB">
        <authorList>
            <consortium name="RefSeq"/>
        </authorList>
    </citation>
    <scope>IDENTIFICATION</scope>
    <source>
        <tissue evidence="8">Testes</tissue>
    </source>
</reference>
<evidence type="ECO:0000259" key="6">
    <source>
        <dbReference type="PROSITE" id="PS50850"/>
    </source>
</evidence>
<keyword evidence="2 5" id="KW-0812">Transmembrane</keyword>
<keyword evidence="4 5" id="KW-0472">Membrane</keyword>
<comment type="subcellular location">
    <subcellularLocation>
        <location evidence="1">Membrane</location>
        <topology evidence="1">Multi-pass membrane protein</topology>
    </subcellularLocation>
</comment>
<dbReference type="PROSITE" id="PS50850">
    <property type="entry name" value="MFS"/>
    <property type="match status" value="1"/>
</dbReference>
<evidence type="ECO:0000256" key="5">
    <source>
        <dbReference type="SAM" id="Phobius"/>
    </source>
</evidence>
<evidence type="ECO:0000256" key="1">
    <source>
        <dbReference type="ARBA" id="ARBA00004141"/>
    </source>
</evidence>
<dbReference type="SUPFAM" id="SSF103473">
    <property type="entry name" value="MFS general substrate transporter"/>
    <property type="match status" value="1"/>
</dbReference>